<sequence>MNRVPPMRSSQDSLWSWVVSAALHTLALGTAAPLLLDVTLPPRQDTFRWDVAVRRTPPPEPLAADVPSPLASADVVADSPLDHLSPAEMEALHSQPRASFDDLDQAPPLVRDALQEGALPANTNVAHQGTPARRDAASGHSAAAGMPPQREATPLGASGPAALPPPEIEPMEPSPLAQDVVEEELRRVVQRPQAVERALRSRALQPDYGWLAQSLWDRVEQLKRYPYLARMNRWEGTVVLQVVVRSTGDLAHVAVLESSGRAILDEDAVETLRRCAPVKLAHPLERSDVTLHIPILYRLD</sequence>
<keyword evidence="5" id="KW-0997">Cell inner membrane</keyword>
<evidence type="ECO:0000256" key="2">
    <source>
        <dbReference type="ARBA" id="ARBA00006555"/>
    </source>
</evidence>
<evidence type="ECO:0000313" key="13">
    <source>
        <dbReference type="Proteomes" id="UP000069205"/>
    </source>
</evidence>
<comment type="similarity">
    <text evidence="2">Belongs to the TonB family.</text>
</comment>
<evidence type="ECO:0000259" key="11">
    <source>
        <dbReference type="PROSITE" id="PS52015"/>
    </source>
</evidence>
<comment type="subcellular location">
    <subcellularLocation>
        <location evidence="1">Cell inner membrane</location>
        <topology evidence="1">Single-pass membrane protein</topology>
        <orientation evidence="1">Periplasmic side</orientation>
    </subcellularLocation>
</comment>
<dbReference type="GO" id="GO:0031992">
    <property type="term" value="F:energy transducer activity"/>
    <property type="evidence" value="ECO:0007669"/>
    <property type="project" value="TreeGrafter"/>
</dbReference>
<evidence type="ECO:0000256" key="6">
    <source>
        <dbReference type="ARBA" id="ARBA00022692"/>
    </source>
</evidence>
<reference evidence="12 13" key="1">
    <citation type="journal article" date="2015" name="Proc. Natl. Acad. Sci. U.S.A.">
        <title>Expanded metabolic versatility of ubiquitous nitrite-oxidizing bacteria from the genus Nitrospira.</title>
        <authorList>
            <person name="Koch H."/>
            <person name="Lucker S."/>
            <person name="Albertsen M."/>
            <person name="Kitzinger K."/>
            <person name="Herbold C."/>
            <person name="Spieck E."/>
            <person name="Nielsen P.H."/>
            <person name="Wagner M."/>
            <person name="Daims H."/>
        </authorList>
    </citation>
    <scope>NUCLEOTIDE SEQUENCE [LARGE SCALE GENOMIC DNA]</scope>
    <source>
        <strain evidence="12 13">NSP M-1</strain>
    </source>
</reference>
<keyword evidence="4" id="KW-1003">Cell membrane</keyword>
<gene>
    <name evidence="12" type="ORF">NITMOv2_0903</name>
</gene>
<protein>
    <recommendedName>
        <fullName evidence="11">TonB C-terminal domain-containing protein</fullName>
    </recommendedName>
</protein>
<dbReference type="OrthoDB" id="9792439at2"/>
<evidence type="ECO:0000256" key="4">
    <source>
        <dbReference type="ARBA" id="ARBA00022475"/>
    </source>
</evidence>
<evidence type="ECO:0000256" key="7">
    <source>
        <dbReference type="ARBA" id="ARBA00022927"/>
    </source>
</evidence>
<dbReference type="STRING" id="42253.NITMOv2_0903"/>
<dbReference type="KEGG" id="nmv:NITMOv2_0903"/>
<dbReference type="PATRIC" id="fig|42253.5.peg.885"/>
<dbReference type="GO" id="GO:0055085">
    <property type="term" value="P:transmembrane transport"/>
    <property type="evidence" value="ECO:0007669"/>
    <property type="project" value="InterPro"/>
</dbReference>
<dbReference type="GO" id="GO:0015031">
    <property type="term" value="P:protein transport"/>
    <property type="evidence" value="ECO:0007669"/>
    <property type="project" value="UniProtKB-KW"/>
</dbReference>
<feature type="region of interest" description="Disordered" evidence="10">
    <location>
        <begin position="120"/>
        <end position="174"/>
    </location>
</feature>
<evidence type="ECO:0000256" key="5">
    <source>
        <dbReference type="ARBA" id="ARBA00022519"/>
    </source>
</evidence>
<dbReference type="InterPro" id="IPR051045">
    <property type="entry name" value="TonB-dependent_transducer"/>
</dbReference>
<keyword evidence="9" id="KW-0472">Membrane</keyword>
<dbReference type="PROSITE" id="PS52015">
    <property type="entry name" value="TONB_CTD"/>
    <property type="match status" value="1"/>
</dbReference>
<accession>A0A0K2G8Q0</accession>
<evidence type="ECO:0000313" key="12">
    <source>
        <dbReference type="EMBL" id="ALA57338.1"/>
    </source>
</evidence>
<dbReference type="GO" id="GO:0098797">
    <property type="term" value="C:plasma membrane protein complex"/>
    <property type="evidence" value="ECO:0007669"/>
    <property type="project" value="TreeGrafter"/>
</dbReference>
<feature type="domain" description="TonB C-terminal" evidence="11">
    <location>
        <begin position="210"/>
        <end position="300"/>
    </location>
</feature>
<keyword evidence="3" id="KW-0813">Transport</keyword>
<name>A0A0K2G8Q0_NITMO</name>
<evidence type="ECO:0000256" key="10">
    <source>
        <dbReference type="SAM" id="MobiDB-lite"/>
    </source>
</evidence>
<dbReference type="SUPFAM" id="SSF74653">
    <property type="entry name" value="TolA/TonB C-terminal domain"/>
    <property type="match status" value="1"/>
</dbReference>
<dbReference type="NCBIfam" id="TIGR01352">
    <property type="entry name" value="tonB_Cterm"/>
    <property type="match status" value="1"/>
</dbReference>
<evidence type="ECO:0000256" key="1">
    <source>
        <dbReference type="ARBA" id="ARBA00004383"/>
    </source>
</evidence>
<dbReference type="Proteomes" id="UP000069205">
    <property type="component" value="Chromosome"/>
</dbReference>
<dbReference type="PANTHER" id="PTHR33446:SF2">
    <property type="entry name" value="PROTEIN TONB"/>
    <property type="match status" value="1"/>
</dbReference>
<dbReference type="InterPro" id="IPR037682">
    <property type="entry name" value="TonB_C"/>
</dbReference>
<evidence type="ECO:0000256" key="8">
    <source>
        <dbReference type="ARBA" id="ARBA00022989"/>
    </source>
</evidence>
<dbReference type="EMBL" id="CP011801">
    <property type="protein sequence ID" value="ALA57338.1"/>
    <property type="molecule type" value="Genomic_DNA"/>
</dbReference>
<organism evidence="12 13">
    <name type="scientific">Nitrospira moscoviensis</name>
    <dbReference type="NCBI Taxonomy" id="42253"/>
    <lineage>
        <taxon>Bacteria</taxon>
        <taxon>Pseudomonadati</taxon>
        <taxon>Nitrospirota</taxon>
        <taxon>Nitrospiria</taxon>
        <taxon>Nitrospirales</taxon>
        <taxon>Nitrospiraceae</taxon>
        <taxon>Nitrospira</taxon>
    </lineage>
</organism>
<dbReference type="InterPro" id="IPR006260">
    <property type="entry name" value="TonB/TolA_C"/>
</dbReference>
<dbReference type="PANTHER" id="PTHR33446">
    <property type="entry name" value="PROTEIN TONB-RELATED"/>
    <property type="match status" value="1"/>
</dbReference>
<keyword evidence="8" id="KW-1133">Transmembrane helix</keyword>
<keyword evidence="6" id="KW-0812">Transmembrane</keyword>
<dbReference type="Gene3D" id="3.30.1150.10">
    <property type="match status" value="1"/>
</dbReference>
<keyword evidence="13" id="KW-1185">Reference proteome</keyword>
<keyword evidence="7" id="KW-0653">Protein transport</keyword>
<feature type="compositionally biased region" description="Low complexity" evidence="10">
    <location>
        <begin position="152"/>
        <end position="161"/>
    </location>
</feature>
<dbReference type="AlphaFoldDB" id="A0A0K2G8Q0"/>
<evidence type="ECO:0000256" key="9">
    <source>
        <dbReference type="ARBA" id="ARBA00023136"/>
    </source>
</evidence>
<dbReference type="RefSeq" id="WP_053378691.1">
    <property type="nucleotide sequence ID" value="NZ_CP011801.1"/>
</dbReference>
<evidence type="ECO:0000256" key="3">
    <source>
        <dbReference type="ARBA" id="ARBA00022448"/>
    </source>
</evidence>
<proteinExistence type="inferred from homology"/>
<dbReference type="Pfam" id="PF03544">
    <property type="entry name" value="TonB_C"/>
    <property type="match status" value="1"/>
</dbReference>